<dbReference type="Gene3D" id="3.10.450.240">
    <property type="match status" value="1"/>
</dbReference>
<name>E1ZEN2_CHLVA</name>
<dbReference type="KEGG" id="cvr:CHLNCDRAFT_133957"/>
<dbReference type="AlphaFoldDB" id="E1ZEN2"/>
<dbReference type="SMART" id="SM00978">
    <property type="entry name" value="Tim44"/>
    <property type="match status" value="1"/>
</dbReference>
<evidence type="ECO:0000256" key="1">
    <source>
        <dbReference type="SAM" id="MobiDB-lite"/>
    </source>
</evidence>
<feature type="domain" description="Tim44-like" evidence="3">
    <location>
        <begin position="170"/>
        <end position="291"/>
    </location>
</feature>
<evidence type="ECO:0000259" key="3">
    <source>
        <dbReference type="SMART" id="SM00978"/>
    </source>
</evidence>
<feature type="compositionally biased region" description="Low complexity" evidence="1">
    <location>
        <begin position="96"/>
        <end position="112"/>
    </location>
</feature>
<dbReference type="STRING" id="554065.E1ZEN2"/>
<dbReference type="OrthoDB" id="514367at2759"/>
<accession>E1ZEN2</accession>
<evidence type="ECO:0000313" key="5">
    <source>
        <dbReference type="Proteomes" id="UP000008141"/>
    </source>
</evidence>
<dbReference type="SUPFAM" id="SSF54427">
    <property type="entry name" value="NTF2-like"/>
    <property type="match status" value="1"/>
</dbReference>
<dbReference type="EMBL" id="GL433844">
    <property type="protein sequence ID" value="EFN55690.1"/>
    <property type="molecule type" value="Genomic_DNA"/>
</dbReference>
<proteinExistence type="predicted"/>
<keyword evidence="2" id="KW-0732">Signal</keyword>
<feature type="region of interest" description="Disordered" evidence="1">
    <location>
        <begin position="54"/>
        <end position="122"/>
    </location>
</feature>
<sequence>MSIARALLLAARRCSAANLPKLGAQQALVAALQSQQTAFPHQPVPVLWRQARGFAAPGGAGGGGDAEKPRQPKGDDEPAAERPLASKVADTEERQAASSAAAAEAGGEPAPLGSGGPSLGTQHPELQQYIQQLKQLKGSSTVLQQEVGDEPAWWQTLLRAMLGQWLQGWIGEFLRTRVEREFEVEEVLEGAKDAYYIVHKLLEEEDWETLRSMMSAKLFAAFQDTVAAYKADGLVWRTAISQDLQAGIRGLAFATKQQMETYDPEQAALAPDDAGALARPAGMWLVLTVQLLGEQRVTITRQEDGQVVAELRRAGVVGGVGDRRPVRWKFARGPLPASLPADRLDADWFLLSI</sequence>
<reference evidence="4 5" key="1">
    <citation type="journal article" date="2010" name="Plant Cell">
        <title>The Chlorella variabilis NC64A genome reveals adaptation to photosymbiosis, coevolution with viruses, and cryptic sex.</title>
        <authorList>
            <person name="Blanc G."/>
            <person name="Duncan G."/>
            <person name="Agarkova I."/>
            <person name="Borodovsky M."/>
            <person name="Gurnon J."/>
            <person name="Kuo A."/>
            <person name="Lindquist E."/>
            <person name="Lucas S."/>
            <person name="Pangilinan J."/>
            <person name="Polle J."/>
            <person name="Salamov A."/>
            <person name="Terry A."/>
            <person name="Yamada T."/>
            <person name="Dunigan D.D."/>
            <person name="Grigoriev I.V."/>
            <person name="Claverie J.M."/>
            <person name="Van Etten J.L."/>
        </authorList>
    </citation>
    <scope>NUCLEOTIDE SEQUENCE [LARGE SCALE GENOMIC DNA]</scope>
    <source>
        <strain evidence="4 5">NC64A</strain>
    </source>
</reference>
<feature type="signal peptide" evidence="2">
    <location>
        <begin position="1"/>
        <end position="16"/>
    </location>
</feature>
<evidence type="ECO:0000313" key="4">
    <source>
        <dbReference type="EMBL" id="EFN55690.1"/>
    </source>
</evidence>
<dbReference type="InParanoid" id="E1ZEN2"/>
<keyword evidence="5" id="KW-1185">Reference proteome</keyword>
<evidence type="ECO:0000256" key="2">
    <source>
        <dbReference type="SAM" id="SignalP"/>
    </source>
</evidence>
<dbReference type="InterPro" id="IPR032710">
    <property type="entry name" value="NTF2-like_dom_sf"/>
</dbReference>
<dbReference type="InterPro" id="IPR007379">
    <property type="entry name" value="Tim44-like_dom"/>
</dbReference>
<organism evidence="5">
    <name type="scientific">Chlorella variabilis</name>
    <name type="common">Green alga</name>
    <dbReference type="NCBI Taxonomy" id="554065"/>
    <lineage>
        <taxon>Eukaryota</taxon>
        <taxon>Viridiplantae</taxon>
        <taxon>Chlorophyta</taxon>
        <taxon>core chlorophytes</taxon>
        <taxon>Trebouxiophyceae</taxon>
        <taxon>Chlorellales</taxon>
        <taxon>Chlorellaceae</taxon>
        <taxon>Chlorella clade</taxon>
        <taxon>Chlorella</taxon>
    </lineage>
</organism>
<gene>
    <name evidence="4" type="ORF">CHLNCDRAFT_133957</name>
</gene>
<feature type="compositionally biased region" description="Basic and acidic residues" evidence="1">
    <location>
        <begin position="65"/>
        <end position="80"/>
    </location>
</feature>
<dbReference type="Proteomes" id="UP000008141">
    <property type="component" value="Unassembled WGS sequence"/>
</dbReference>
<dbReference type="Pfam" id="PF04280">
    <property type="entry name" value="Tim44"/>
    <property type="match status" value="1"/>
</dbReference>
<protein>
    <submittedName>
        <fullName evidence="4">Expressed protein</fullName>
    </submittedName>
</protein>
<dbReference type="GeneID" id="17355127"/>
<feature type="chain" id="PRO_5003155685" evidence="2">
    <location>
        <begin position="17"/>
        <end position="353"/>
    </location>
</feature>
<dbReference type="RefSeq" id="XP_005847792.1">
    <property type="nucleotide sequence ID" value="XM_005847730.1"/>
</dbReference>